<keyword evidence="3" id="KW-0326">Glycosidase</keyword>
<dbReference type="PANTHER" id="PTHR40079:SF4">
    <property type="entry name" value="GH26 DOMAIN-CONTAINING PROTEIN-RELATED"/>
    <property type="match status" value="1"/>
</dbReference>
<evidence type="ECO:0000259" key="4">
    <source>
        <dbReference type="PROSITE" id="PS51764"/>
    </source>
</evidence>
<dbReference type="PROSITE" id="PS51764">
    <property type="entry name" value="GH26"/>
    <property type="match status" value="1"/>
</dbReference>
<dbReference type="PANTHER" id="PTHR40079">
    <property type="entry name" value="MANNAN ENDO-1,4-BETA-MANNOSIDASE E-RELATED"/>
    <property type="match status" value="1"/>
</dbReference>
<dbReference type="InterPro" id="IPR017853">
    <property type="entry name" value="GH"/>
</dbReference>
<organism evidence="5">
    <name type="scientific">Attheya septentrionalis</name>
    <dbReference type="NCBI Taxonomy" id="420275"/>
    <lineage>
        <taxon>Eukaryota</taxon>
        <taxon>Sar</taxon>
        <taxon>Stramenopiles</taxon>
        <taxon>Ochrophyta</taxon>
        <taxon>Bacillariophyta</taxon>
        <taxon>Coscinodiscophyceae</taxon>
        <taxon>Chaetocerotophycidae</taxon>
        <taxon>Chaetocerotales</taxon>
        <taxon>Attheyaceae</taxon>
        <taxon>Attheya</taxon>
    </lineage>
</organism>
<evidence type="ECO:0000256" key="1">
    <source>
        <dbReference type="ARBA" id="ARBA00007754"/>
    </source>
</evidence>
<evidence type="ECO:0000256" key="3">
    <source>
        <dbReference type="ARBA" id="ARBA00023295"/>
    </source>
</evidence>
<keyword evidence="2" id="KW-0378">Hydrolase</keyword>
<reference evidence="5" key="1">
    <citation type="submission" date="2021-01" db="EMBL/GenBank/DDBJ databases">
        <authorList>
            <person name="Corre E."/>
            <person name="Pelletier E."/>
            <person name="Niang G."/>
            <person name="Scheremetjew M."/>
            <person name="Finn R."/>
            <person name="Kale V."/>
            <person name="Holt S."/>
            <person name="Cochrane G."/>
            <person name="Meng A."/>
            <person name="Brown T."/>
            <person name="Cohen L."/>
        </authorList>
    </citation>
    <scope>NUCLEOTIDE SEQUENCE</scope>
    <source>
        <strain evidence="5">CCMP2084</strain>
    </source>
</reference>
<dbReference type="GO" id="GO:0006080">
    <property type="term" value="P:substituted mannan metabolic process"/>
    <property type="evidence" value="ECO:0007669"/>
    <property type="project" value="InterPro"/>
</dbReference>
<comment type="similarity">
    <text evidence="1">Belongs to the glycosyl hydrolase 26 family.</text>
</comment>
<dbReference type="SUPFAM" id="SSF51445">
    <property type="entry name" value="(Trans)glycosidases"/>
    <property type="match status" value="1"/>
</dbReference>
<protein>
    <recommendedName>
        <fullName evidence="4">GH26 domain-containing protein</fullName>
    </recommendedName>
</protein>
<gene>
    <name evidence="5" type="ORF">ASEP1449_LOCUS14674</name>
</gene>
<sequence>MEKVAEHSTACRPPKDTTYLTIGQDLFSINEYILSQFNASLHNGSLAPMSTFSPAAAMVYTDLTSLRGLMAPIDYGSGVEYADGIINSLFLGQGVGLQIGLWLSGSKGCHKINQGHMDANLEKLVGYLAGSQASKIFLRLGYEFDNPSFGYSSDPVGYAEAFRYIVTYCRRHLSPESIQKVKFVWHSWASPMSKGLHLNDFYPGNDVVDWVGISIFQQLYSWAPSWAGTIHDIEQVVDFAQKHSKPIMIAESTPFGGIHLSRNVTGLAEEMDTWETWFGKVLSLIDRFDISMWSYINCNWEAVS</sequence>
<dbReference type="AlphaFoldDB" id="A0A7S2UNB0"/>
<accession>A0A7S2UNB0</accession>
<name>A0A7S2UNB0_9STRA</name>
<dbReference type="Gene3D" id="3.20.20.80">
    <property type="entry name" value="Glycosidases"/>
    <property type="match status" value="1"/>
</dbReference>
<evidence type="ECO:0000313" key="5">
    <source>
        <dbReference type="EMBL" id="CAD9822840.1"/>
    </source>
</evidence>
<dbReference type="GO" id="GO:0016985">
    <property type="term" value="F:mannan endo-1,4-beta-mannosidase activity"/>
    <property type="evidence" value="ECO:0007669"/>
    <property type="project" value="InterPro"/>
</dbReference>
<feature type="domain" description="GH26" evidence="4">
    <location>
        <begin position="13"/>
        <end position="304"/>
    </location>
</feature>
<evidence type="ECO:0000256" key="2">
    <source>
        <dbReference type="ARBA" id="ARBA00022801"/>
    </source>
</evidence>
<dbReference type="EMBL" id="HBHQ01021710">
    <property type="protein sequence ID" value="CAD9822840.1"/>
    <property type="molecule type" value="Transcribed_RNA"/>
</dbReference>
<dbReference type="InterPro" id="IPR022790">
    <property type="entry name" value="GH26_dom"/>
</dbReference>
<dbReference type="InterPro" id="IPR000805">
    <property type="entry name" value="Glyco_hydro_26"/>
</dbReference>
<proteinExistence type="inferred from homology"/>